<name>A0A6B1D929_9CHLR</name>
<evidence type="ECO:0000256" key="9">
    <source>
        <dbReference type="ARBA" id="ARBA00023270"/>
    </source>
</evidence>
<dbReference type="AlphaFoldDB" id="A0A6B1D929"/>
<dbReference type="GO" id="GO:0004801">
    <property type="term" value="F:transaldolase activity"/>
    <property type="evidence" value="ECO:0007669"/>
    <property type="project" value="UniProtKB-UniRule"/>
</dbReference>
<comment type="function">
    <text evidence="1 11">Transaldolase is important for the balance of metabolites in the pentose-phosphate pathway.</text>
</comment>
<dbReference type="GO" id="GO:0006098">
    <property type="term" value="P:pentose-phosphate shunt"/>
    <property type="evidence" value="ECO:0007669"/>
    <property type="project" value="UniProtKB-UniRule"/>
</dbReference>
<evidence type="ECO:0000256" key="1">
    <source>
        <dbReference type="ARBA" id="ARBA00003518"/>
    </source>
</evidence>
<dbReference type="Gene3D" id="3.20.20.70">
    <property type="entry name" value="Aldolase class I"/>
    <property type="match status" value="1"/>
</dbReference>
<keyword evidence="6 11" id="KW-0963">Cytoplasm</keyword>
<dbReference type="GO" id="GO:0005737">
    <property type="term" value="C:cytoplasm"/>
    <property type="evidence" value="ECO:0007669"/>
    <property type="project" value="UniProtKB-SubCell"/>
</dbReference>
<sequence length="383" mass="41048">MTRMNEAAAIGQAVWLDFIRRSFLDSGALGELVGKGLRGVTSNPSIFQKAITASTDYDAAVERLVGEGSSVNDIYEALAIQDIRRACDIMQPVYGSTDGLDGYVSLEVNPKLAYDTEGTVMEARRLSSLVDRPNVMIKVPATPEGIPAIETLTGEGININVTLIFSLQQYEDSAMAYIHGLEKLAAANVDFSRVASVASFFVSRVDGKIDPKLVALGNSELQGKIAIANAKMAYHRFGALFSGPRWDRLAAQGARVQRPLWGSTSTKNPDYPDTLYVDELIGPHTVNTLPPETLEAFLDHGNAARTVDADVEQARQQLAQLAGLGIDLGEVTTQLMGEGVDAFADSFDELMSGIAEKAAAIAGGDDNQTRARADFFTVPSGAR</sequence>
<evidence type="ECO:0000256" key="4">
    <source>
        <dbReference type="ARBA" id="ARBA00008426"/>
    </source>
</evidence>
<evidence type="ECO:0000256" key="5">
    <source>
        <dbReference type="ARBA" id="ARBA00013151"/>
    </source>
</evidence>
<gene>
    <name evidence="11 12" type="primary">tal</name>
    <name evidence="12" type="ORF">F4X14_13145</name>
</gene>
<dbReference type="HAMAP" id="MF_00493">
    <property type="entry name" value="Transaldolase_2"/>
    <property type="match status" value="1"/>
</dbReference>
<organism evidence="12">
    <name type="scientific">Caldilineaceae bacterium SB0661_bin_32</name>
    <dbReference type="NCBI Taxonomy" id="2605255"/>
    <lineage>
        <taxon>Bacteria</taxon>
        <taxon>Bacillati</taxon>
        <taxon>Chloroflexota</taxon>
        <taxon>Caldilineae</taxon>
        <taxon>Caldilineales</taxon>
        <taxon>Caldilineaceae</taxon>
    </lineage>
</organism>
<evidence type="ECO:0000256" key="10">
    <source>
        <dbReference type="ARBA" id="ARBA00048810"/>
    </source>
</evidence>
<dbReference type="NCBIfam" id="NF002881">
    <property type="entry name" value="PRK03343.1"/>
    <property type="match status" value="1"/>
</dbReference>
<comment type="subcellular location">
    <subcellularLocation>
        <location evidence="2 11">Cytoplasm</location>
    </subcellularLocation>
</comment>
<dbReference type="GO" id="GO:0005975">
    <property type="term" value="P:carbohydrate metabolic process"/>
    <property type="evidence" value="ECO:0007669"/>
    <property type="project" value="InterPro"/>
</dbReference>
<proteinExistence type="inferred from homology"/>
<dbReference type="PIRSF" id="PIRSF036915">
    <property type="entry name" value="Trnald_Bac_Plnt"/>
    <property type="match status" value="1"/>
</dbReference>
<dbReference type="PROSITE" id="PS01054">
    <property type="entry name" value="TRANSALDOLASE_1"/>
    <property type="match status" value="1"/>
</dbReference>
<evidence type="ECO:0000256" key="11">
    <source>
        <dbReference type="HAMAP-Rule" id="MF_00493"/>
    </source>
</evidence>
<dbReference type="Pfam" id="PF00923">
    <property type="entry name" value="TAL_FSA"/>
    <property type="match status" value="1"/>
</dbReference>
<keyword evidence="7 11" id="KW-0808">Transferase</keyword>
<dbReference type="InterPro" id="IPR018225">
    <property type="entry name" value="Transaldolase_AS"/>
</dbReference>
<reference evidence="12" key="1">
    <citation type="submission" date="2019-09" db="EMBL/GenBank/DDBJ databases">
        <title>Characterisation of the sponge microbiome using genome-centric metagenomics.</title>
        <authorList>
            <person name="Engelberts J.P."/>
            <person name="Robbins S.J."/>
            <person name="De Goeij J.M."/>
            <person name="Aranda M."/>
            <person name="Bell S.C."/>
            <person name="Webster N.S."/>
        </authorList>
    </citation>
    <scope>NUCLEOTIDE SEQUENCE</scope>
    <source>
        <strain evidence="12">SB0661_bin_32</strain>
    </source>
</reference>
<dbReference type="SUPFAM" id="SSF51569">
    <property type="entry name" value="Aldolase"/>
    <property type="match status" value="1"/>
</dbReference>
<comment type="similarity">
    <text evidence="4 11">Belongs to the transaldolase family. Type 2 subfamily.</text>
</comment>
<comment type="caution">
    <text evidence="12">The sequence shown here is derived from an EMBL/GenBank/DDBJ whole genome shotgun (WGS) entry which is preliminary data.</text>
</comment>
<evidence type="ECO:0000256" key="2">
    <source>
        <dbReference type="ARBA" id="ARBA00004496"/>
    </source>
</evidence>
<dbReference type="CDD" id="cd00955">
    <property type="entry name" value="Transaldolase_like"/>
    <property type="match status" value="1"/>
</dbReference>
<dbReference type="NCBIfam" id="TIGR00876">
    <property type="entry name" value="tal_mycobact"/>
    <property type="match status" value="1"/>
</dbReference>
<accession>A0A6B1D929</accession>
<keyword evidence="9 11" id="KW-0704">Schiff base</keyword>
<dbReference type="PANTHER" id="PTHR10683">
    <property type="entry name" value="TRANSALDOLASE"/>
    <property type="match status" value="1"/>
</dbReference>
<dbReference type="UniPathway" id="UPA00115">
    <property type="reaction ID" value="UER00414"/>
</dbReference>
<evidence type="ECO:0000256" key="8">
    <source>
        <dbReference type="ARBA" id="ARBA00023126"/>
    </source>
</evidence>
<dbReference type="PROSITE" id="PS00958">
    <property type="entry name" value="TRANSALDOLASE_2"/>
    <property type="match status" value="1"/>
</dbReference>
<comment type="pathway">
    <text evidence="3 11">Carbohydrate degradation; pentose phosphate pathway; D-glyceraldehyde 3-phosphate and beta-D-fructose 6-phosphate from D-ribose 5-phosphate and D-xylulose 5-phosphate (non-oxidative stage): step 2/3.</text>
</comment>
<dbReference type="EMBL" id="VXMH01000070">
    <property type="protein sequence ID" value="MYC95902.1"/>
    <property type="molecule type" value="Genomic_DNA"/>
</dbReference>
<comment type="catalytic activity">
    <reaction evidence="10 11">
        <text>D-sedoheptulose 7-phosphate + D-glyceraldehyde 3-phosphate = D-erythrose 4-phosphate + beta-D-fructose 6-phosphate</text>
        <dbReference type="Rhea" id="RHEA:17053"/>
        <dbReference type="ChEBI" id="CHEBI:16897"/>
        <dbReference type="ChEBI" id="CHEBI:57483"/>
        <dbReference type="ChEBI" id="CHEBI:57634"/>
        <dbReference type="ChEBI" id="CHEBI:59776"/>
        <dbReference type="EC" id="2.2.1.2"/>
    </reaction>
</comment>
<dbReference type="InterPro" id="IPR001585">
    <property type="entry name" value="TAL/FSA"/>
</dbReference>
<feature type="active site" description="Schiff-base intermediate with substrate" evidence="11">
    <location>
        <position position="138"/>
    </location>
</feature>
<evidence type="ECO:0000313" key="12">
    <source>
        <dbReference type="EMBL" id="MYC95902.1"/>
    </source>
</evidence>
<dbReference type="EC" id="2.2.1.2" evidence="5 11"/>
<evidence type="ECO:0000256" key="7">
    <source>
        <dbReference type="ARBA" id="ARBA00022679"/>
    </source>
</evidence>
<evidence type="ECO:0000256" key="6">
    <source>
        <dbReference type="ARBA" id="ARBA00022490"/>
    </source>
</evidence>
<dbReference type="InterPro" id="IPR004732">
    <property type="entry name" value="Transaldolase_2"/>
</dbReference>
<evidence type="ECO:0000256" key="3">
    <source>
        <dbReference type="ARBA" id="ARBA00004857"/>
    </source>
</evidence>
<dbReference type="InterPro" id="IPR013785">
    <property type="entry name" value="Aldolase_TIM"/>
</dbReference>
<dbReference type="PANTHER" id="PTHR10683:SF31">
    <property type="entry name" value="TRANSALDOLASE"/>
    <property type="match status" value="1"/>
</dbReference>
<keyword evidence="8 11" id="KW-0570">Pentose shunt</keyword>
<protein>
    <recommendedName>
        <fullName evidence="5 11">Transaldolase</fullName>
        <ecNumber evidence="5 11">2.2.1.2</ecNumber>
    </recommendedName>
</protein>